<keyword evidence="2" id="KW-0560">Oxidoreductase</keyword>
<dbReference type="InterPro" id="IPR051609">
    <property type="entry name" value="NmrA/Isoflavone_reductase-like"/>
</dbReference>
<name>A0A6A6DE85_9PEZI</name>
<organism evidence="4 5">
    <name type="scientific">Zopfia rhizophila CBS 207.26</name>
    <dbReference type="NCBI Taxonomy" id="1314779"/>
    <lineage>
        <taxon>Eukaryota</taxon>
        <taxon>Fungi</taxon>
        <taxon>Dikarya</taxon>
        <taxon>Ascomycota</taxon>
        <taxon>Pezizomycotina</taxon>
        <taxon>Dothideomycetes</taxon>
        <taxon>Dothideomycetes incertae sedis</taxon>
        <taxon>Zopfiaceae</taxon>
        <taxon>Zopfia</taxon>
    </lineage>
</organism>
<dbReference type="EMBL" id="ML994688">
    <property type="protein sequence ID" value="KAF2177445.1"/>
    <property type="molecule type" value="Genomic_DNA"/>
</dbReference>
<evidence type="ECO:0000259" key="3">
    <source>
        <dbReference type="Pfam" id="PF05368"/>
    </source>
</evidence>
<dbReference type="GO" id="GO:0016491">
    <property type="term" value="F:oxidoreductase activity"/>
    <property type="evidence" value="ECO:0007669"/>
    <property type="project" value="UniProtKB-KW"/>
</dbReference>
<evidence type="ECO:0000313" key="5">
    <source>
        <dbReference type="Proteomes" id="UP000800200"/>
    </source>
</evidence>
<proteinExistence type="predicted"/>
<dbReference type="Gene3D" id="3.40.50.720">
    <property type="entry name" value="NAD(P)-binding Rossmann-like Domain"/>
    <property type="match status" value="1"/>
</dbReference>
<accession>A0A6A6DE85</accession>
<dbReference type="PANTHER" id="PTHR47706:SF7">
    <property type="entry name" value="CIPA-LIKE, PUTATIVE (AFU_ORTHOLOGUE AFUA_1G01630)-RELATED"/>
    <property type="match status" value="1"/>
</dbReference>
<dbReference type="Pfam" id="PF05368">
    <property type="entry name" value="NmrA"/>
    <property type="match status" value="1"/>
</dbReference>
<dbReference type="OrthoDB" id="419598at2759"/>
<evidence type="ECO:0000313" key="4">
    <source>
        <dbReference type="EMBL" id="KAF2177445.1"/>
    </source>
</evidence>
<dbReference type="PANTHER" id="PTHR47706">
    <property type="entry name" value="NMRA-LIKE FAMILY PROTEIN"/>
    <property type="match status" value="1"/>
</dbReference>
<dbReference type="SUPFAM" id="SSF51735">
    <property type="entry name" value="NAD(P)-binding Rossmann-fold domains"/>
    <property type="match status" value="1"/>
</dbReference>
<dbReference type="InterPro" id="IPR036291">
    <property type="entry name" value="NAD(P)-bd_dom_sf"/>
</dbReference>
<evidence type="ECO:0000256" key="2">
    <source>
        <dbReference type="ARBA" id="ARBA00023002"/>
    </source>
</evidence>
<feature type="domain" description="NmrA-like" evidence="3">
    <location>
        <begin position="18"/>
        <end position="152"/>
    </location>
</feature>
<dbReference type="InterPro" id="IPR008030">
    <property type="entry name" value="NmrA-like"/>
</dbReference>
<gene>
    <name evidence="4" type="ORF">K469DRAFT_644244</name>
</gene>
<reference evidence="4" key="1">
    <citation type="journal article" date="2020" name="Stud. Mycol.">
        <title>101 Dothideomycetes genomes: a test case for predicting lifestyles and emergence of pathogens.</title>
        <authorList>
            <person name="Haridas S."/>
            <person name="Albert R."/>
            <person name="Binder M."/>
            <person name="Bloem J."/>
            <person name="Labutti K."/>
            <person name="Salamov A."/>
            <person name="Andreopoulos B."/>
            <person name="Baker S."/>
            <person name="Barry K."/>
            <person name="Bills G."/>
            <person name="Bluhm B."/>
            <person name="Cannon C."/>
            <person name="Castanera R."/>
            <person name="Culley D."/>
            <person name="Daum C."/>
            <person name="Ezra D."/>
            <person name="Gonzalez J."/>
            <person name="Henrissat B."/>
            <person name="Kuo A."/>
            <person name="Liang C."/>
            <person name="Lipzen A."/>
            <person name="Lutzoni F."/>
            <person name="Magnuson J."/>
            <person name="Mondo S."/>
            <person name="Nolan M."/>
            <person name="Ohm R."/>
            <person name="Pangilinan J."/>
            <person name="Park H.-J."/>
            <person name="Ramirez L."/>
            <person name="Alfaro M."/>
            <person name="Sun H."/>
            <person name="Tritt A."/>
            <person name="Yoshinaga Y."/>
            <person name="Zwiers L.-H."/>
            <person name="Turgeon B."/>
            <person name="Goodwin S."/>
            <person name="Spatafora J."/>
            <person name="Crous P."/>
            <person name="Grigoriev I."/>
        </authorList>
    </citation>
    <scope>NUCLEOTIDE SEQUENCE</scope>
    <source>
        <strain evidence="4">CBS 207.26</strain>
    </source>
</reference>
<protein>
    <submittedName>
        <fullName evidence="4">NAD(P)-binding protein</fullName>
    </submittedName>
</protein>
<dbReference type="AlphaFoldDB" id="A0A6A6DE85"/>
<evidence type="ECO:0000256" key="1">
    <source>
        <dbReference type="ARBA" id="ARBA00022857"/>
    </source>
</evidence>
<sequence>MSTKYASTQPSGYNNHIKNVAIVGAAGQVGQFITTELLKKGTFDITALSRSDSTNTPPSGVTTKPIDYNDRSTLVNALKGQDVLIITMAVTAPQDQQKKLIEAAAEAGVPWIIPNEFGGDGEDDQVSADIFIGIGKKKEREYIEELGKSSWIGITCSFWYEYSLAGPGLYGIDIVKKEVTWFDDGKQRVNTSTWPQTGRAVAELLSLPVLPEDENGKATTLSHYRNRFAYVSSFTLSQRDMFESVKRVTGTSDSEWEISSVSVKKLFEDSKEKSKTGDRLAYGKMLYSRYFFPDNAGYYEVTKGLDNEKLGLPREGLDESTKKAVKLAESGYFEKIFGRN</sequence>
<dbReference type="Proteomes" id="UP000800200">
    <property type="component" value="Unassembled WGS sequence"/>
</dbReference>
<dbReference type="InterPro" id="IPR045312">
    <property type="entry name" value="PCBER-like"/>
</dbReference>
<keyword evidence="1" id="KW-0521">NADP</keyword>
<dbReference type="CDD" id="cd05259">
    <property type="entry name" value="PCBER_SDR_a"/>
    <property type="match status" value="1"/>
</dbReference>
<keyword evidence="5" id="KW-1185">Reference proteome</keyword>